<evidence type="ECO:0000313" key="1">
    <source>
        <dbReference type="EMBL" id="MEZ8208784.1"/>
    </source>
</evidence>
<organism evidence="1 2">
    <name type="scientific">Vibrio bivalvicida</name>
    <dbReference type="NCBI Taxonomy" id="1276888"/>
    <lineage>
        <taxon>Bacteria</taxon>
        <taxon>Pseudomonadati</taxon>
        <taxon>Pseudomonadota</taxon>
        <taxon>Gammaproteobacteria</taxon>
        <taxon>Vibrionales</taxon>
        <taxon>Vibrionaceae</taxon>
        <taxon>Vibrio</taxon>
        <taxon>Vibrio oreintalis group</taxon>
    </lineage>
</organism>
<dbReference type="Gene3D" id="3.30.1460.10">
    <property type="match status" value="1"/>
</dbReference>
<dbReference type="Proteomes" id="UP001569151">
    <property type="component" value="Unassembled WGS sequence"/>
</dbReference>
<accession>A0ABV4MGT4</accession>
<dbReference type="InterPro" id="IPR010261">
    <property type="entry name" value="Tir_chaperone"/>
</dbReference>
<dbReference type="EMBL" id="JBGOOS010000009">
    <property type="protein sequence ID" value="MEZ8208784.1"/>
    <property type="molecule type" value="Genomic_DNA"/>
</dbReference>
<keyword evidence="2" id="KW-1185">Reference proteome</keyword>
<gene>
    <name evidence="1" type="ORF">ACED39_08340</name>
</gene>
<comment type="caution">
    <text evidence="1">The sequence shown here is derived from an EMBL/GenBank/DDBJ whole genome shotgun (WGS) entry which is preliminary data.</text>
</comment>
<protein>
    <submittedName>
        <fullName evidence="1">CesT family type III secretion system chaperone</fullName>
    </submittedName>
</protein>
<dbReference type="Pfam" id="PF05932">
    <property type="entry name" value="CesT"/>
    <property type="match status" value="1"/>
</dbReference>
<dbReference type="RefSeq" id="WP_371718125.1">
    <property type="nucleotide sequence ID" value="NZ_JBGOOF010000006.1"/>
</dbReference>
<dbReference type="SUPFAM" id="SSF69635">
    <property type="entry name" value="Type III secretory system chaperone-like"/>
    <property type="match status" value="1"/>
</dbReference>
<reference evidence="1 2" key="1">
    <citation type="submission" date="2024-06" db="EMBL/GenBank/DDBJ databases">
        <authorList>
            <person name="Steensen K."/>
            <person name="Seneca J."/>
            <person name="Bartlau N."/>
            <person name="Yu A.X."/>
            <person name="Polz M.F."/>
        </authorList>
    </citation>
    <scope>NUCLEOTIDE SEQUENCE [LARGE SCALE GENOMIC DNA]</scope>
    <source>
        <strain evidence="1 2">1F146</strain>
    </source>
</reference>
<evidence type="ECO:0000313" key="2">
    <source>
        <dbReference type="Proteomes" id="UP001569151"/>
    </source>
</evidence>
<proteinExistence type="predicted"/>
<sequence length="137" mass="15437">MNERFKMVIADLGRLLETELTIEGGLSSLTFENQNVVHLAPISEDQLVIFMSAGTLTSEQQAVLLLRQNFFSSEFFQPRIGLSQNNDLIIWSQYRINELDAPAINQILENLLDFAQVLSSEESISTDLPPLYSSLMV</sequence>
<dbReference type="CDD" id="cd17030">
    <property type="entry name" value="T3SC_IA_SycH-like"/>
    <property type="match status" value="1"/>
</dbReference>
<name>A0ABV4MGT4_9VIBR</name>